<feature type="transmembrane region" description="Helical" evidence="2">
    <location>
        <begin position="844"/>
        <end position="863"/>
    </location>
</feature>
<evidence type="ECO:0000256" key="2">
    <source>
        <dbReference type="SAM" id="Phobius"/>
    </source>
</evidence>
<dbReference type="Gene3D" id="3.15.10.10">
    <property type="entry name" value="Bactericidal permeability-increasing protein, domain 1"/>
    <property type="match status" value="1"/>
</dbReference>
<feature type="transmembrane region" description="Helical" evidence="2">
    <location>
        <begin position="1249"/>
        <end position="1272"/>
    </location>
</feature>
<dbReference type="EMBL" id="JATAAI010000022">
    <property type="protein sequence ID" value="KAK1738051.1"/>
    <property type="molecule type" value="Genomic_DNA"/>
</dbReference>
<feature type="transmembrane region" description="Helical" evidence="2">
    <location>
        <begin position="1143"/>
        <end position="1163"/>
    </location>
</feature>
<keyword evidence="3" id="KW-0732">Signal</keyword>
<proteinExistence type="predicted"/>
<dbReference type="PANTHER" id="PTHR34730">
    <property type="entry name" value="UNNAMED PRODUCT"/>
    <property type="match status" value="1"/>
</dbReference>
<feature type="compositionally biased region" description="Polar residues" evidence="1">
    <location>
        <begin position="888"/>
        <end position="902"/>
    </location>
</feature>
<feature type="signal peptide" evidence="3">
    <location>
        <begin position="1"/>
        <end position="24"/>
    </location>
</feature>
<feature type="chain" id="PRO_5042046116" description="Lipid-binding serum glycoprotein C-terminal domain-containing protein" evidence="3">
    <location>
        <begin position="25"/>
        <end position="1423"/>
    </location>
</feature>
<organism evidence="4 5">
    <name type="scientific">Skeletonema marinoi</name>
    <dbReference type="NCBI Taxonomy" id="267567"/>
    <lineage>
        <taxon>Eukaryota</taxon>
        <taxon>Sar</taxon>
        <taxon>Stramenopiles</taxon>
        <taxon>Ochrophyta</taxon>
        <taxon>Bacillariophyta</taxon>
        <taxon>Coscinodiscophyceae</taxon>
        <taxon>Thalassiosirophycidae</taxon>
        <taxon>Thalassiosirales</taxon>
        <taxon>Skeletonemataceae</taxon>
        <taxon>Skeletonema</taxon>
        <taxon>Skeletonema marinoi-dohrnii complex</taxon>
    </lineage>
</organism>
<dbReference type="PANTHER" id="PTHR34730:SF1">
    <property type="entry name" value="PARAQUAT-INDUCIBLE PROTEIN A"/>
    <property type="match status" value="1"/>
</dbReference>
<feature type="transmembrane region" description="Helical" evidence="2">
    <location>
        <begin position="997"/>
        <end position="1026"/>
    </location>
</feature>
<feature type="transmembrane region" description="Helical" evidence="2">
    <location>
        <begin position="1315"/>
        <end position="1336"/>
    </location>
</feature>
<feature type="transmembrane region" description="Helical" evidence="2">
    <location>
        <begin position="1216"/>
        <end position="1237"/>
    </location>
</feature>
<evidence type="ECO:0000313" key="5">
    <source>
        <dbReference type="Proteomes" id="UP001224775"/>
    </source>
</evidence>
<sequence length="1423" mass="156726">MKHTNNITLLVLNIILALTSSTTAVPTDCNTISRGRYHALVCWLWDAQIHLPNEQFKEEIFTISVNDLSCTNFQVTSIKSSYVPSSAGAKKNNPSLKIDLTGISATCKGNYGWSGIGGGSGNVVASVSGNTVHLEVDVASAPLSDHVKHSSANKKNAHASLPFPTLATVSSCQPNFAVHDVQFTGSTMSAKIIGLFGKTISKKLTAVLNQHVCSLIKKNGEKAIDEALHAAGEYLGGLILHPSEEDTSISANPTESLMSLAIQRSDSEALHTNLENDNVVSWDGDMPLLKRILLGVNNFIGDHMNEGIILKTLQTINPSICEDCGFFFKGLNGMVNSFTRGTGSVDFTVPETILTFHRNHTFNLPSYGKVSIAPQKMKVSGLNNLTELSLLRPVGQNSMSSSISSDAALLFTISMDMEVTPTKGGSFQGDTLNESFELTFNMSNVNLKADSSVVFDREVLNKLTVGSFISGSYTTYDSNRNIMNCVFEALSSIVLTDASGVLNLDNMSIAAIANAKETSTETSLEDNVDEVINNVLQLLVLEYPSTVTESLAALIHSPARDFVNSALSKFIGDFKQLPLHCVNVEVPQNAVERPFRFDENVYLLMFDSLFDGGNMVDTVNSFIDCATNTLTQNTTSLSFRLGDMNVGLHDLTLANFGSVYELDLLLPEVDHYHIKNSIGWGKDTTLSFGMDVTHPHHGRLGKMSTELKMKNLELNVGTGLKYDMNYLPNLEVTDLLAHPQCFAIPVTNFEYYDYNMTIDSLELTVDASLDNGIDGEIQTFSYKTSDPTELANIATTMMADGALQLQQALVRSTIVELKGESNVCTTPANPHRSYNSKHPSETAAGAWTLFIVVAFVVFNSWLFTRGYKSDEHDGVPTSDEQNYNLTESLLGNNDESRNSSQDGMDEVMEVESPHPRKFPLSSSTSLMYHQSIHKTFKYGFPVILALTIILLLSSNISIGASVDLQVTKSNGQSLTSLINIYQFSLSSTLGEMWRAGVYMLMLLIWFCSGVWPYVKLILMLVCWITSTRRLPPIKREKILYLLDALGKFSLIDTYVLVLMMVAFRYHLEVAGTGALDVYVTPKFGFYSFLVATIVSLVSGHAILFLHRRSTLPVIPVYSGRYESLSRHIFDDKHGRGLLKMTRFFRRAVIIAIVSTLVLLVAGANLHSFHFTFNGIAGVALGESRVREFSLVSIGESIPQSVQNTSSFGIHMIKTTYFFFALVMPLVCLISLLILFVVPMRMRRQQQIFILVEVTNAWSAVEVFVISILVSLVEIGPFSSSMVEQHCSLLEKMLSGFSTAELHHCFSVKSTVDSSAAVLITGVILNSLLVSTLHRLCHHAIWERIEREDRPDASADESNSVRDCVLAHTFVSNLRKAKLGYIIFEDVSFGPHGEFDINFESVVDDEEPGSLGFWDEWNKMVSVI</sequence>
<keyword evidence="2" id="KW-0812">Transmembrane</keyword>
<keyword evidence="2" id="KW-0472">Membrane</keyword>
<feature type="transmembrane region" description="Helical" evidence="2">
    <location>
        <begin position="1038"/>
        <end position="1063"/>
    </location>
</feature>
<evidence type="ECO:0000256" key="1">
    <source>
        <dbReference type="SAM" id="MobiDB-lite"/>
    </source>
</evidence>
<name>A0AAD8Y1U6_9STRA</name>
<evidence type="ECO:0008006" key="6">
    <source>
        <dbReference type="Google" id="ProtNLM"/>
    </source>
</evidence>
<feature type="region of interest" description="Disordered" evidence="1">
    <location>
        <begin position="888"/>
        <end position="907"/>
    </location>
</feature>
<keyword evidence="2" id="KW-1133">Transmembrane helix</keyword>
<dbReference type="Pfam" id="PF04403">
    <property type="entry name" value="PqiA"/>
    <property type="match status" value="2"/>
</dbReference>
<dbReference type="InterPro" id="IPR007498">
    <property type="entry name" value="PqiA-like"/>
</dbReference>
<dbReference type="Proteomes" id="UP001224775">
    <property type="component" value="Unassembled WGS sequence"/>
</dbReference>
<feature type="transmembrane region" description="Helical" evidence="2">
    <location>
        <begin position="1083"/>
        <end position="1105"/>
    </location>
</feature>
<comment type="caution">
    <text evidence="4">The sequence shown here is derived from an EMBL/GenBank/DDBJ whole genome shotgun (WGS) entry which is preliminary data.</text>
</comment>
<evidence type="ECO:0000256" key="3">
    <source>
        <dbReference type="SAM" id="SignalP"/>
    </source>
</evidence>
<keyword evidence="5" id="KW-1185">Reference proteome</keyword>
<protein>
    <recommendedName>
        <fullName evidence="6">Lipid-binding serum glycoprotein C-terminal domain-containing protein</fullName>
    </recommendedName>
</protein>
<gene>
    <name evidence="4" type="ORF">QTG54_011345</name>
</gene>
<evidence type="ECO:0000313" key="4">
    <source>
        <dbReference type="EMBL" id="KAK1738051.1"/>
    </source>
</evidence>
<feature type="transmembrane region" description="Helical" evidence="2">
    <location>
        <begin position="938"/>
        <end position="958"/>
    </location>
</feature>
<accession>A0AAD8Y1U6</accession>
<reference evidence="4" key="1">
    <citation type="submission" date="2023-06" db="EMBL/GenBank/DDBJ databases">
        <title>Survivors Of The Sea: Transcriptome response of Skeletonema marinoi to long-term dormancy.</title>
        <authorList>
            <person name="Pinder M.I.M."/>
            <person name="Kourtchenko O."/>
            <person name="Robertson E.K."/>
            <person name="Larsson T."/>
            <person name="Maumus F."/>
            <person name="Osuna-Cruz C.M."/>
            <person name="Vancaester E."/>
            <person name="Stenow R."/>
            <person name="Vandepoele K."/>
            <person name="Ploug H."/>
            <person name="Bruchert V."/>
            <person name="Godhe A."/>
            <person name="Topel M."/>
        </authorList>
    </citation>
    <scope>NUCLEOTIDE SEQUENCE</scope>
    <source>
        <strain evidence="4">R05AC</strain>
    </source>
</reference>